<dbReference type="EMBL" id="RJMB01000046">
    <property type="protein sequence ID" value="RNL78021.1"/>
    <property type="molecule type" value="Genomic_DNA"/>
</dbReference>
<gene>
    <name evidence="3" type="ORF">EFW17_23540</name>
</gene>
<dbReference type="RefSeq" id="WP_123203636.1">
    <property type="nucleotide sequence ID" value="NZ_RJMB01000046.1"/>
</dbReference>
<keyword evidence="4" id="KW-1185">Reference proteome</keyword>
<proteinExistence type="predicted"/>
<dbReference type="InterPro" id="IPR024425">
    <property type="entry name" value="LiaF-like_C"/>
</dbReference>
<evidence type="ECO:0000259" key="1">
    <source>
        <dbReference type="Pfam" id="PF08044"/>
    </source>
</evidence>
<organism evidence="3 4">
    <name type="scientific">Halostreptopolyspora alba</name>
    <dbReference type="NCBI Taxonomy" id="2487137"/>
    <lineage>
        <taxon>Bacteria</taxon>
        <taxon>Bacillati</taxon>
        <taxon>Actinomycetota</taxon>
        <taxon>Actinomycetes</taxon>
        <taxon>Streptosporangiales</taxon>
        <taxon>Nocardiopsidaceae</taxon>
        <taxon>Halostreptopolyspora</taxon>
    </lineage>
</organism>
<sequence>MEPEHIRASDADRDRVADRLREALAQGRLDQVEYEERLDSVYRAKTVGELAPVTHDLPDTPEPATVGFDTPGLQVSTNEAREMAERSQGRENLVAVFGGAERKGRWLVEPRTNASVLFGGISLDFREAVLSQRDVTVQCAVVFGGLDIVVPHGVRVVNNTTAIFGGANLRGTDAVTDPNAPTIRLTGTCMFGGIDVRAKDPKRKKGKKHT</sequence>
<name>A0A3N0DR91_9ACTN</name>
<dbReference type="Proteomes" id="UP000269198">
    <property type="component" value="Unassembled WGS sequence"/>
</dbReference>
<evidence type="ECO:0000313" key="4">
    <source>
        <dbReference type="Proteomes" id="UP000269198"/>
    </source>
</evidence>
<feature type="domain" description="DUF1707" evidence="1">
    <location>
        <begin position="6"/>
        <end position="58"/>
    </location>
</feature>
<dbReference type="PANTHER" id="PTHR40763:SF4">
    <property type="entry name" value="DUF1707 DOMAIN-CONTAINING PROTEIN"/>
    <property type="match status" value="1"/>
</dbReference>
<evidence type="ECO:0000259" key="2">
    <source>
        <dbReference type="Pfam" id="PF09922"/>
    </source>
</evidence>
<protein>
    <submittedName>
        <fullName evidence="3">DUF1707 and DUF2154 domain-containing protein</fullName>
    </submittedName>
</protein>
<dbReference type="OrthoDB" id="4772576at2"/>
<dbReference type="Pfam" id="PF08044">
    <property type="entry name" value="DUF1707"/>
    <property type="match status" value="1"/>
</dbReference>
<dbReference type="InterPro" id="IPR012551">
    <property type="entry name" value="DUF1707_SHOCT-like"/>
</dbReference>
<reference evidence="3 4" key="1">
    <citation type="submission" date="2018-11" db="EMBL/GenBank/DDBJ databases">
        <title>The genome draft of YIM 96095.</title>
        <authorList>
            <person name="Tang S.-K."/>
            <person name="Chunyu W.-X."/>
            <person name="Feng Y.-Z."/>
        </authorList>
    </citation>
    <scope>NUCLEOTIDE SEQUENCE [LARGE SCALE GENOMIC DNA]</scope>
    <source>
        <strain evidence="3 4">YIM 96095</strain>
    </source>
</reference>
<dbReference type="Pfam" id="PF09922">
    <property type="entry name" value="LiaF-like_C"/>
    <property type="match status" value="1"/>
</dbReference>
<feature type="domain" description="Cell wall-active antibiotics response LiaF-like C-terminal" evidence="2">
    <location>
        <begin position="105"/>
        <end position="169"/>
    </location>
</feature>
<comment type="caution">
    <text evidence="3">The sequence shown here is derived from an EMBL/GenBank/DDBJ whole genome shotgun (WGS) entry which is preliminary data.</text>
</comment>
<dbReference type="AlphaFoldDB" id="A0A3N0DR91"/>
<dbReference type="PANTHER" id="PTHR40763">
    <property type="entry name" value="MEMBRANE PROTEIN-RELATED"/>
    <property type="match status" value="1"/>
</dbReference>
<accession>A0A3N0DR91</accession>
<evidence type="ECO:0000313" key="3">
    <source>
        <dbReference type="EMBL" id="RNL78021.1"/>
    </source>
</evidence>